<dbReference type="InterPro" id="IPR023582">
    <property type="entry name" value="Impact"/>
</dbReference>
<dbReference type="Proteomes" id="UP000249873">
    <property type="component" value="Chromosome"/>
</dbReference>
<proteinExistence type="inferred from homology"/>
<dbReference type="SUPFAM" id="SSF54211">
    <property type="entry name" value="Ribosomal protein S5 domain 2-like"/>
    <property type="match status" value="1"/>
</dbReference>
<feature type="domain" description="Impact N-terminal" evidence="2">
    <location>
        <begin position="21"/>
        <end position="126"/>
    </location>
</feature>
<dbReference type="Gene3D" id="3.30.70.240">
    <property type="match status" value="1"/>
</dbReference>
<dbReference type="OrthoDB" id="9813771at2"/>
<dbReference type="InterPro" id="IPR001498">
    <property type="entry name" value="Impact_N"/>
</dbReference>
<gene>
    <name evidence="3" type="ORF">DJ013_21780</name>
</gene>
<name>A0A2Z4GH84_9BACT</name>
<dbReference type="InterPro" id="IPR020568">
    <property type="entry name" value="Ribosomal_Su5_D2-typ_SF"/>
</dbReference>
<dbReference type="InterPro" id="IPR020569">
    <property type="entry name" value="UPF0029_Impact_CS"/>
</dbReference>
<dbReference type="GO" id="GO:0006446">
    <property type="term" value="P:regulation of translational initiation"/>
    <property type="evidence" value="ECO:0007669"/>
    <property type="project" value="TreeGrafter"/>
</dbReference>
<dbReference type="EMBL" id="CP029480">
    <property type="protein sequence ID" value="AWW00671.1"/>
    <property type="molecule type" value="Genomic_DNA"/>
</dbReference>
<organism evidence="3 4">
    <name type="scientific">Arcticibacterium luteifluviistationis</name>
    <dbReference type="NCBI Taxonomy" id="1784714"/>
    <lineage>
        <taxon>Bacteria</taxon>
        <taxon>Pseudomonadati</taxon>
        <taxon>Bacteroidota</taxon>
        <taxon>Cytophagia</taxon>
        <taxon>Cytophagales</taxon>
        <taxon>Leadbetterellaceae</taxon>
        <taxon>Arcticibacterium</taxon>
    </lineage>
</organism>
<sequence length="203" mass="23202">MSISDTYFTISKPSVSLFKDKGSKFYGFAFPVADEDDVKFHLDEAKKLHPKARHHCFAYRLGINDDNFRAYDDGEPSGSAGKPILNVLLSQNLRNVFIVVVRYFGGTLLGVPGLINAYKMASIEALDEVKLEERTINESLQLSFNIQYMNEVMRIIKKYELNILSQDYTDKYILTIEVRLSLLEEVKEAVLDLRFVELESSEV</sequence>
<accession>A0A2Z4GH84</accession>
<evidence type="ECO:0000259" key="2">
    <source>
        <dbReference type="Pfam" id="PF01205"/>
    </source>
</evidence>
<dbReference type="KEGG" id="als:DJ013_21780"/>
<keyword evidence="4" id="KW-1185">Reference proteome</keyword>
<protein>
    <submittedName>
        <fullName evidence="3">YigZ family protein</fullName>
    </submittedName>
</protein>
<dbReference type="RefSeq" id="WP_111374037.1">
    <property type="nucleotide sequence ID" value="NZ_CP029480.1"/>
</dbReference>
<dbReference type="Pfam" id="PF01205">
    <property type="entry name" value="Impact_N"/>
    <property type="match status" value="1"/>
</dbReference>
<evidence type="ECO:0000313" key="3">
    <source>
        <dbReference type="EMBL" id="AWW00671.1"/>
    </source>
</evidence>
<dbReference type="PANTHER" id="PTHR16301">
    <property type="entry name" value="IMPACT-RELATED"/>
    <property type="match status" value="1"/>
</dbReference>
<reference evidence="3 4" key="1">
    <citation type="submission" date="2018-05" db="EMBL/GenBank/DDBJ databases">
        <title>Complete genome sequence of Arcticibacterium luteifluviistationis SM1504T, a cytophagaceae bacterium isolated from Arctic surface seawater.</title>
        <authorList>
            <person name="Li Y."/>
            <person name="Qin Q.-L."/>
        </authorList>
    </citation>
    <scope>NUCLEOTIDE SEQUENCE [LARGE SCALE GENOMIC DNA]</scope>
    <source>
        <strain evidence="3 4">SM1504</strain>
    </source>
</reference>
<dbReference type="PROSITE" id="PS00910">
    <property type="entry name" value="UPF0029"/>
    <property type="match status" value="1"/>
</dbReference>
<evidence type="ECO:0000256" key="1">
    <source>
        <dbReference type="ARBA" id="ARBA00007665"/>
    </source>
</evidence>
<evidence type="ECO:0000313" key="4">
    <source>
        <dbReference type="Proteomes" id="UP000249873"/>
    </source>
</evidence>
<comment type="similarity">
    <text evidence="1">Belongs to the IMPACT family.</text>
</comment>
<dbReference type="GO" id="GO:0005737">
    <property type="term" value="C:cytoplasm"/>
    <property type="evidence" value="ECO:0007669"/>
    <property type="project" value="TreeGrafter"/>
</dbReference>
<dbReference type="Gene3D" id="3.30.230.30">
    <property type="entry name" value="Impact, N-terminal domain"/>
    <property type="match status" value="1"/>
</dbReference>
<dbReference type="AlphaFoldDB" id="A0A2Z4GH84"/>
<dbReference type="InterPro" id="IPR036956">
    <property type="entry name" value="Impact_N_sf"/>
</dbReference>
<dbReference type="PANTHER" id="PTHR16301:SF20">
    <property type="entry name" value="IMPACT FAMILY MEMBER YIGZ"/>
    <property type="match status" value="1"/>
</dbReference>